<keyword evidence="3" id="KW-1185">Reference proteome</keyword>
<evidence type="ECO:0000256" key="1">
    <source>
        <dbReference type="SAM" id="MobiDB-lite"/>
    </source>
</evidence>
<protein>
    <submittedName>
        <fullName evidence="2">Uncharacterized protein</fullName>
    </submittedName>
</protein>
<organism evidence="2 3">
    <name type="scientific">Colletotrichum simmondsii</name>
    <dbReference type="NCBI Taxonomy" id="703756"/>
    <lineage>
        <taxon>Eukaryota</taxon>
        <taxon>Fungi</taxon>
        <taxon>Dikarya</taxon>
        <taxon>Ascomycota</taxon>
        <taxon>Pezizomycotina</taxon>
        <taxon>Sordariomycetes</taxon>
        <taxon>Hypocreomycetidae</taxon>
        <taxon>Glomerellales</taxon>
        <taxon>Glomerellaceae</taxon>
        <taxon>Colletotrichum</taxon>
        <taxon>Colletotrichum acutatum species complex</taxon>
    </lineage>
</organism>
<reference evidence="2 3" key="1">
    <citation type="submission" date="2014-02" db="EMBL/GenBank/DDBJ databases">
        <title>The genome sequence of Colletotrichum simmondsii CBS122122.</title>
        <authorList>
            <person name="Baroncelli R."/>
            <person name="Thon M.R."/>
        </authorList>
    </citation>
    <scope>NUCLEOTIDE SEQUENCE [LARGE SCALE GENOMIC DNA]</scope>
    <source>
        <strain evidence="2 3">CBS122122</strain>
    </source>
</reference>
<dbReference type="EMBL" id="JFBX01000289">
    <property type="protein sequence ID" value="KXH43045.1"/>
    <property type="molecule type" value="Genomic_DNA"/>
</dbReference>
<feature type="region of interest" description="Disordered" evidence="1">
    <location>
        <begin position="143"/>
        <end position="175"/>
    </location>
</feature>
<sequence length="278" mass="30675">MSSPPPRHDVCSVRIFSTTQKIHVAEPPLLRTDGGLFRIYVRTPYPAAVQVCHWNSLRHSHSTGKTRPESLTTTPAQPALLRCQIVAGHTRLEPPLLRRISSHVGWPPPWEVAPSYGLPDPDLGEAKSRLVWWTVWTPRPPTYTGDGRTSTRSPPKPVRKVGMGETNNTCRPPDPGMSSQLHPLKHMDHDDRIYRVSASIKPGKSLSPLVGASMATPSAPASATPLKLKAFSQLGRRPVEVVNHTPIDAPCGKSKQRLFAIVTMLEHLRTWHSENGPS</sequence>
<evidence type="ECO:0000313" key="2">
    <source>
        <dbReference type="EMBL" id="KXH43045.1"/>
    </source>
</evidence>
<proteinExistence type="predicted"/>
<dbReference type="AlphaFoldDB" id="A0A135T4K4"/>
<gene>
    <name evidence="2" type="ORF">CSIM01_01799</name>
</gene>
<evidence type="ECO:0000313" key="3">
    <source>
        <dbReference type="Proteomes" id="UP000070328"/>
    </source>
</evidence>
<dbReference type="Proteomes" id="UP000070328">
    <property type="component" value="Unassembled WGS sequence"/>
</dbReference>
<name>A0A135T4K4_9PEZI</name>
<comment type="caution">
    <text evidence="2">The sequence shown here is derived from an EMBL/GenBank/DDBJ whole genome shotgun (WGS) entry which is preliminary data.</text>
</comment>
<accession>A0A135T4K4</accession>